<proteinExistence type="predicted"/>
<evidence type="ECO:0000313" key="1">
    <source>
        <dbReference type="EMBL" id="SMO54717.1"/>
    </source>
</evidence>
<dbReference type="EMBL" id="FXTI01000003">
    <property type="protein sequence ID" value="SMO54717.1"/>
    <property type="molecule type" value="Genomic_DNA"/>
</dbReference>
<dbReference type="Proteomes" id="UP000315636">
    <property type="component" value="Unassembled WGS sequence"/>
</dbReference>
<keyword evidence="2" id="KW-1185">Reference proteome</keyword>
<reference evidence="1 2" key="1">
    <citation type="submission" date="2017-05" db="EMBL/GenBank/DDBJ databases">
        <authorList>
            <person name="Varghese N."/>
            <person name="Submissions S."/>
        </authorList>
    </citation>
    <scope>NUCLEOTIDE SEQUENCE [LARGE SCALE GENOMIC DNA]</scope>
    <source>
        <strain evidence="1 2">DSM 45474</strain>
    </source>
</reference>
<dbReference type="RefSeq" id="WP_221930162.1">
    <property type="nucleotide sequence ID" value="NZ_FXTI01000003.1"/>
</dbReference>
<gene>
    <name evidence="1" type="ORF">SAMN06264849_103145</name>
</gene>
<evidence type="ECO:0008006" key="3">
    <source>
        <dbReference type="Google" id="ProtNLM"/>
    </source>
</evidence>
<dbReference type="AlphaFoldDB" id="A0A521C5C5"/>
<organism evidence="1 2">
    <name type="scientific">Melghirimyces algeriensis</name>
    <dbReference type="NCBI Taxonomy" id="910412"/>
    <lineage>
        <taxon>Bacteria</taxon>
        <taxon>Bacillati</taxon>
        <taxon>Bacillota</taxon>
        <taxon>Bacilli</taxon>
        <taxon>Bacillales</taxon>
        <taxon>Thermoactinomycetaceae</taxon>
        <taxon>Melghirimyces</taxon>
    </lineage>
</organism>
<sequence>MAEKKELSMDERIKKEFNRLKRIFKHIPKERKDTAISLMRNAAFMTATLDDLQDQINRKGYITEYQNGENQWGTKKSPEVDIYNVMIKNHMAVIKQLCDLLPDDSKKEATDELMEFVKGVAK</sequence>
<evidence type="ECO:0000313" key="2">
    <source>
        <dbReference type="Proteomes" id="UP000315636"/>
    </source>
</evidence>
<protein>
    <recommendedName>
        <fullName evidence="3">Phage terminase, small subunit, putative, P27 family</fullName>
    </recommendedName>
</protein>
<accession>A0A521C5C5</accession>
<name>A0A521C5C5_9BACL</name>